<evidence type="ECO:0000256" key="1">
    <source>
        <dbReference type="ARBA" id="ARBA00004141"/>
    </source>
</evidence>
<evidence type="ECO:0000256" key="5">
    <source>
        <dbReference type="ARBA" id="ARBA00023136"/>
    </source>
</evidence>
<protein>
    <submittedName>
        <fullName evidence="8">MFS general substrate transporter</fullName>
    </submittedName>
</protein>
<feature type="transmembrane region" description="Helical" evidence="6">
    <location>
        <begin position="89"/>
        <end position="106"/>
    </location>
</feature>
<dbReference type="Proteomes" id="UP000800094">
    <property type="component" value="Unassembled WGS sequence"/>
</dbReference>
<feature type="transmembrane region" description="Helical" evidence="6">
    <location>
        <begin position="118"/>
        <end position="137"/>
    </location>
</feature>
<dbReference type="InterPro" id="IPR020846">
    <property type="entry name" value="MFS_dom"/>
</dbReference>
<feature type="transmembrane region" description="Helical" evidence="6">
    <location>
        <begin position="538"/>
        <end position="557"/>
    </location>
</feature>
<dbReference type="InterPro" id="IPR005829">
    <property type="entry name" value="Sugar_transporter_CS"/>
</dbReference>
<dbReference type="GeneID" id="54579270"/>
<feature type="transmembrane region" description="Helical" evidence="6">
    <location>
        <begin position="51"/>
        <end position="69"/>
    </location>
</feature>
<feature type="transmembrane region" description="Helical" evidence="6">
    <location>
        <begin position="174"/>
        <end position="194"/>
    </location>
</feature>
<dbReference type="Gene3D" id="1.20.1250.20">
    <property type="entry name" value="MFS general substrate transporter like domains"/>
    <property type="match status" value="1"/>
</dbReference>
<gene>
    <name evidence="8" type="ORF">BU26DRAFT_487312</name>
</gene>
<keyword evidence="9" id="KW-1185">Reference proteome</keyword>
<feature type="transmembrane region" description="Helical" evidence="6">
    <location>
        <begin position="317"/>
        <end position="338"/>
    </location>
</feature>
<dbReference type="EMBL" id="ML987197">
    <property type="protein sequence ID" value="KAF2247648.1"/>
    <property type="molecule type" value="Genomic_DNA"/>
</dbReference>
<feature type="transmembrane region" description="Helical" evidence="6">
    <location>
        <begin position="358"/>
        <end position="377"/>
    </location>
</feature>
<comment type="subcellular location">
    <subcellularLocation>
        <location evidence="1">Membrane</location>
        <topology evidence="1">Multi-pass membrane protein</topology>
    </subcellularLocation>
</comment>
<name>A0A6A6IC52_9PLEO</name>
<evidence type="ECO:0000256" key="3">
    <source>
        <dbReference type="ARBA" id="ARBA00022692"/>
    </source>
</evidence>
<feature type="transmembrane region" description="Helical" evidence="6">
    <location>
        <begin position="499"/>
        <end position="532"/>
    </location>
</feature>
<accession>A0A6A6IC52</accession>
<evidence type="ECO:0000259" key="7">
    <source>
        <dbReference type="PROSITE" id="PS50850"/>
    </source>
</evidence>
<evidence type="ECO:0000313" key="9">
    <source>
        <dbReference type="Proteomes" id="UP000800094"/>
    </source>
</evidence>
<dbReference type="RefSeq" id="XP_033682652.1">
    <property type="nucleotide sequence ID" value="XM_033825940.1"/>
</dbReference>
<dbReference type="SUPFAM" id="SSF103473">
    <property type="entry name" value="MFS general substrate transporter"/>
    <property type="match status" value="1"/>
</dbReference>
<dbReference type="PROSITE" id="PS00216">
    <property type="entry name" value="SUGAR_TRANSPORT_1"/>
    <property type="match status" value="1"/>
</dbReference>
<dbReference type="Pfam" id="PF06609">
    <property type="entry name" value="TRI12"/>
    <property type="match status" value="1"/>
</dbReference>
<sequence>MAVEEVTHDSTARSMSLEKTDIEKVEVIPGSPPPTVPQNSDGESVDITWKTWFVIFILSSTFGLSFWPVPTTAALQSKLSVIFNNPTSMAWYVPAYTTGNSIGFLLAGANSDLFGRRLFLLFGNACCCIGFIITATATGASQFTAGLAITGFGGGFCQMAMCSIPELLPNKYRHIGVCISDGFVFVIVIIGPIVGRYAIDSGGYKYIYWGGFIAQFISLAAIWAFYKPPKHPKGIPWHEAWRGLDYVGTAVVVPGICLTLVGIINTTYKPSSDATVVAPLVVGLVLIAIFGVWETVSNTPYKLCPPHLFRSHNGREFTAPFIVAFIVTMFYYSVNIIWPTMVNVFYLTATTSRGTELLLTLPPNVGLVAGALLLIAFGNLVGHWKWTLIVSWTGMTLFGALMGLCTPFNKGVMIAFCCINATFFGWAQYESVAFTQLGVPQQDLGFSGGLAGMARYAGGSLAQAIYTTILTNTQTRRVASTLPTAAVAAGMTPENAQKLLAAFPLGASAIAAVPGTTAEALAAAALAFQWSYAHALKIVALSSLSFGLVGLICVFWCEDVGPKMTNKTEVFLENDVNAEKNVFH</sequence>
<dbReference type="OrthoDB" id="4139357at2759"/>
<dbReference type="InterPro" id="IPR010573">
    <property type="entry name" value="MFS_Str1/Tri12-like"/>
</dbReference>
<dbReference type="AlphaFoldDB" id="A0A6A6IC52"/>
<evidence type="ECO:0000313" key="8">
    <source>
        <dbReference type="EMBL" id="KAF2247648.1"/>
    </source>
</evidence>
<evidence type="ECO:0000256" key="2">
    <source>
        <dbReference type="ARBA" id="ARBA00022448"/>
    </source>
</evidence>
<dbReference type="PANTHER" id="PTHR23501:SF195">
    <property type="entry name" value="PEP5"/>
    <property type="match status" value="1"/>
</dbReference>
<proteinExistence type="predicted"/>
<dbReference type="PANTHER" id="PTHR23501">
    <property type="entry name" value="MAJOR FACILITATOR SUPERFAMILY"/>
    <property type="match status" value="1"/>
</dbReference>
<dbReference type="InterPro" id="IPR036259">
    <property type="entry name" value="MFS_trans_sf"/>
</dbReference>
<feature type="transmembrane region" description="Helical" evidence="6">
    <location>
        <begin position="206"/>
        <end position="226"/>
    </location>
</feature>
<keyword evidence="3 6" id="KW-0812">Transmembrane</keyword>
<reference evidence="8" key="1">
    <citation type="journal article" date="2020" name="Stud. Mycol.">
        <title>101 Dothideomycetes genomes: a test case for predicting lifestyles and emergence of pathogens.</title>
        <authorList>
            <person name="Haridas S."/>
            <person name="Albert R."/>
            <person name="Binder M."/>
            <person name="Bloem J."/>
            <person name="Labutti K."/>
            <person name="Salamov A."/>
            <person name="Andreopoulos B."/>
            <person name="Baker S."/>
            <person name="Barry K."/>
            <person name="Bills G."/>
            <person name="Bluhm B."/>
            <person name="Cannon C."/>
            <person name="Castanera R."/>
            <person name="Culley D."/>
            <person name="Daum C."/>
            <person name="Ezra D."/>
            <person name="Gonzalez J."/>
            <person name="Henrissat B."/>
            <person name="Kuo A."/>
            <person name="Liang C."/>
            <person name="Lipzen A."/>
            <person name="Lutzoni F."/>
            <person name="Magnuson J."/>
            <person name="Mondo S."/>
            <person name="Nolan M."/>
            <person name="Ohm R."/>
            <person name="Pangilinan J."/>
            <person name="Park H.-J."/>
            <person name="Ramirez L."/>
            <person name="Alfaro M."/>
            <person name="Sun H."/>
            <person name="Tritt A."/>
            <person name="Yoshinaga Y."/>
            <person name="Zwiers L.-H."/>
            <person name="Turgeon B."/>
            <person name="Goodwin S."/>
            <person name="Spatafora J."/>
            <person name="Crous P."/>
            <person name="Grigoriev I."/>
        </authorList>
    </citation>
    <scope>NUCLEOTIDE SEQUENCE</scope>
    <source>
        <strain evidence="8">CBS 122368</strain>
    </source>
</reference>
<feature type="transmembrane region" description="Helical" evidence="6">
    <location>
        <begin position="384"/>
        <end position="402"/>
    </location>
</feature>
<dbReference type="PROSITE" id="PS50850">
    <property type="entry name" value="MFS"/>
    <property type="match status" value="1"/>
</dbReference>
<dbReference type="GO" id="GO:0022857">
    <property type="term" value="F:transmembrane transporter activity"/>
    <property type="evidence" value="ECO:0007669"/>
    <property type="project" value="InterPro"/>
</dbReference>
<dbReference type="GO" id="GO:0005886">
    <property type="term" value="C:plasma membrane"/>
    <property type="evidence" value="ECO:0007669"/>
    <property type="project" value="TreeGrafter"/>
</dbReference>
<keyword evidence="4 6" id="KW-1133">Transmembrane helix</keyword>
<keyword evidence="5 6" id="KW-0472">Membrane</keyword>
<keyword evidence="2" id="KW-0813">Transport</keyword>
<feature type="domain" description="Major facilitator superfamily (MFS) profile" evidence="7">
    <location>
        <begin position="47"/>
        <end position="537"/>
    </location>
</feature>
<evidence type="ECO:0000256" key="4">
    <source>
        <dbReference type="ARBA" id="ARBA00022989"/>
    </source>
</evidence>
<evidence type="ECO:0000256" key="6">
    <source>
        <dbReference type="SAM" id="Phobius"/>
    </source>
</evidence>
<feature type="transmembrane region" description="Helical" evidence="6">
    <location>
        <begin position="276"/>
        <end position="296"/>
    </location>
</feature>
<feature type="transmembrane region" description="Helical" evidence="6">
    <location>
        <begin position="246"/>
        <end position="264"/>
    </location>
</feature>
<organism evidence="8 9">
    <name type="scientific">Trematosphaeria pertusa</name>
    <dbReference type="NCBI Taxonomy" id="390896"/>
    <lineage>
        <taxon>Eukaryota</taxon>
        <taxon>Fungi</taxon>
        <taxon>Dikarya</taxon>
        <taxon>Ascomycota</taxon>
        <taxon>Pezizomycotina</taxon>
        <taxon>Dothideomycetes</taxon>
        <taxon>Pleosporomycetidae</taxon>
        <taxon>Pleosporales</taxon>
        <taxon>Massarineae</taxon>
        <taxon>Trematosphaeriaceae</taxon>
        <taxon>Trematosphaeria</taxon>
    </lineage>
</organism>